<organism evidence="1 2">
    <name type="scientific">Stentor coeruleus</name>
    <dbReference type="NCBI Taxonomy" id="5963"/>
    <lineage>
        <taxon>Eukaryota</taxon>
        <taxon>Sar</taxon>
        <taxon>Alveolata</taxon>
        <taxon>Ciliophora</taxon>
        <taxon>Postciliodesmatophora</taxon>
        <taxon>Heterotrichea</taxon>
        <taxon>Heterotrichida</taxon>
        <taxon>Stentoridae</taxon>
        <taxon>Stentor</taxon>
    </lineage>
</organism>
<keyword evidence="2" id="KW-1185">Reference proteome</keyword>
<dbReference type="EMBL" id="MPUH01000615">
    <property type="protein sequence ID" value="OMJ76697.1"/>
    <property type="molecule type" value="Genomic_DNA"/>
</dbReference>
<evidence type="ECO:0000313" key="1">
    <source>
        <dbReference type="EMBL" id="OMJ76697.1"/>
    </source>
</evidence>
<protein>
    <submittedName>
        <fullName evidence="1">Uncharacterized protein</fullName>
    </submittedName>
</protein>
<sequence length="1410" mass="165331">MFGILRMTFAPNMCIEYKVLKLMELQPLLMSLSYFIKIAKTYQNVDLYSKLHEIIQDKMDYIEEKIHDFVEKREKEKAEKEEEDNNDDDEDIDLEKNAELELVYKEKIRIILEIIVNKICEYFFPEESLVKKCGEIEYLNLIKKMSGMIYPFQNNENLKLESYEALEFICKALAMTSATGLSIYNIVNIAIGDMKLKIYDDEVRLKLFEYIELGKKSDIDELLKFKMYCYTLLLLKSCEILPKVLHEIQTTNIWKYSKVFFKVYVRKLDICNTIIDYEFDYLENPEQELLLNKNEYFYKVQSLIDSCGIDDKFSVLICDIMQDTFKECVDDKNKTLEELYTVLKLNIKLYCKSENNSFEKLIFVSRMKDLMECYVDIILQDENTENKTMMKIDELILSFEGAKSLVLYGIKLIQAKKEMSYIQVTEFIRNSRIQWIKRSELIDQNIGINIDITIYPFCKEIKDENLSSQSNIKRAHSGSYICQYSELINMLKSDVKNNQEKLKELLQQCPDSAITLGIVYINEVFIFYQIRFSESIDIFRKWYTKNSLFLEKTFGIEYSKLIGYFLENFPENSPLRITPKMEAKNVHRILIKCFIFLQILTKRKVTSPLTSIFFDANGSVHKNLDQILATKYIVGDFPDAKLMDFRWKLTEYNNLKETKTYICSNVCDYIYFVPGCGLPMSTGICPFDKVQIGGTNDVPVNRAGHQALSDDQAKDHLQNCIIKYENSALKGCHLPKFTESIVDSYEEKSFSHIKPIGFYMINVIINACLLMIIELKSISVPSIIHKLIQFNEESYTQNEIESFRQNNYVDILNKHIDICLNRVEDVINKLGSQEAHAWLYALIGQIPQIILSNSYTSDTPQARKKFETSFETNLLDPLLSNISQVIINYKSLLISENQISKESLVTETKIDKILYPHTSLFRITRRPDKSSIKTIFNNQISKEKRESQFFLVKIYFDMYEKVKILKSFYPILEFTNYLIEEYNHKIPRDEARNVEIGHVLFDDYSKSLFKKFIKAWKRLPDNCLQYECHLMSKPKISSESSLSLFLIDNKEAQGGVHMAAAIIYLSNLQNLILKNILEQLNLINQEKSILDDHKYPPQSLKEENILNFSCLKTKELVKYYISNPEYGQGNDIFYDFDKIQNAILVEICKKKLINPEKLNFMHYQFELLNFTGENSSIITSIRANIKQEPLNAETVRMFERFFGNLYDEKRAIYPSELKNLYSSMDSVLISLKGNRENPYEKISDFCTKLIIGRTRQLSVYITDQVYILAKTELKNVINAYNIIESKYFEKFCKDKLKDKYKEKNQEEDIKMLIKDIASHKPLQCPELIDIRDAVMRFIIRCSAAELETKQPLTYYIKRPDFWCEDISDDKLDKLVEELKEKNIAISSCFHLYSSLNKIIKSRKGKGANKW</sequence>
<proteinExistence type="predicted"/>
<evidence type="ECO:0000313" key="2">
    <source>
        <dbReference type="Proteomes" id="UP000187209"/>
    </source>
</evidence>
<accession>A0A1R2BIT4</accession>
<dbReference type="OrthoDB" id="2423195at2759"/>
<gene>
    <name evidence="1" type="ORF">SteCoe_23856</name>
</gene>
<comment type="caution">
    <text evidence="1">The sequence shown here is derived from an EMBL/GenBank/DDBJ whole genome shotgun (WGS) entry which is preliminary data.</text>
</comment>
<name>A0A1R2BIT4_9CILI</name>
<reference evidence="1 2" key="1">
    <citation type="submission" date="2016-11" db="EMBL/GenBank/DDBJ databases">
        <title>The macronuclear genome of Stentor coeruleus: a giant cell with tiny introns.</title>
        <authorList>
            <person name="Slabodnick M."/>
            <person name="Ruby J.G."/>
            <person name="Reiff S.B."/>
            <person name="Swart E.C."/>
            <person name="Gosai S."/>
            <person name="Prabakaran S."/>
            <person name="Witkowska E."/>
            <person name="Larue G.E."/>
            <person name="Fisher S."/>
            <person name="Freeman R.M."/>
            <person name="Gunawardena J."/>
            <person name="Chu W."/>
            <person name="Stover N.A."/>
            <person name="Gregory B.D."/>
            <person name="Nowacki M."/>
            <person name="Derisi J."/>
            <person name="Roy S.W."/>
            <person name="Marshall W.F."/>
            <person name="Sood P."/>
        </authorList>
    </citation>
    <scope>NUCLEOTIDE SEQUENCE [LARGE SCALE GENOMIC DNA]</scope>
    <source>
        <strain evidence="1">WM001</strain>
    </source>
</reference>
<dbReference type="Proteomes" id="UP000187209">
    <property type="component" value="Unassembled WGS sequence"/>
</dbReference>